<dbReference type="InParanoid" id="A0A2J7QRZ3"/>
<sequence length="346" mass="40303">MVHKKTEYRLQFHLLSNDLRKQIWQENIKSRELYRSLNRADHYWSYQLTNEKCDCENGEENEDEAALPPHKLKHKMLLAQYESAKSHNGMHVPKQHVVSSPSQVQRDVHELTSPKGNALFGREMALQNVERESHGQRLKNDSSHEIHNLNRSLSTITKPVEKWITEEQRNPAVPSHRSITIKEPSSQPRVSNEERLHDTSTSLGHRSSIQRNPSNISTLTRTTRKAYFKDKRSPFAPFGWNDSVRNIGQKKTYNVYAPESEVYSPALLALKRRKTEIERYLAEEAQRRRQELTPRSEASGVVNDGSIWMTEYQENFTHGNKFKTDRLSKRPSSAPPPRRLAAWRYS</sequence>
<gene>
    <name evidence="2" type="ORF">B7P43_G10903</name>
</gene>
<accession>A0A2J7QRZ3</accession>
<dbReference type="PANTHER" id="PTHR31022">
    <property type="entry name" value="CENTRIOLE, CILIA AND SPINDLE-ASSOCIATED PROTEIN"/>
    <property type="match status" value="1"/>
</dbReference>
<comment type="caution">
    <text evidence="2">The sequence shown here is derived from an EMBL/GenBank/DDBJ whole genome shotgun (WGS) entry which is preliminary data.</text>
</comment>
<feature type="compositionally biased region" description="Polar residues" evidence="1">
    <location>
        <begin position="199"/>
        <end position="213"/>
    </location>
</feature>
<dbReference type="GO" id="GO:0036064">
    <property type="term" value="C:ciliary basal body"/>
    <property type="evidence" value="ECO:0007669"/>
    <property type="project" value="TreeGrafter"/>
</dbReference>
<keyword evidence="3" id="KW-1185">Reference proteome</keyword>
<dbReference type="Pfam" id="PF15748">
    <property type="entry name" value="CCSAP"/>
    <property type="match status" value="1"/>
</dbReference>
<evidence type="ECO:0000313" key="3">
    <source>
        <dbReference type="Proteomes" id="UP000235965"/>
    </source>
</evidence>
<dbReference type="GO" id="GO:0005814">
    <property type="term" value="C:centriole"/>
    <property type="evidence" value="ECO:0007669"/>
    <property type="project" value="TreeGrafter"/>
</dbReference>
<dbReference type="InterPro" id="IPR029774">
    <property type="entry name" value="CSAP"/>
</dbReference>
<proteinExistence type="predicted"/>
<name>A0A2J7QRZ3_9NEOP</name>
<reference evidence="2 3" key="1">
    <citation type="submission" date="2017-12" db="EMBL/GenBank/DDBJ databases">
        <title>Hemimetabolous genomes reveal molecular basis of termite eusociality.</title>
        <authorList>
            <person name="Harrison M.C."/>
            <person name="Jongepier E."/>
            <person name="Robertson H.M."/>
            <person name="Arning N."/>
            <person name="Bitard-Feildel T."/>
            <person name="Chao H."/>
            <person name="Childers C.P."/>
            <person name="Dinh H."/>
            <person name="Doddapaneni H."/>
            <person name="Dugan S."/>
            <person name="Gowin J."/>
            <person name="Greiner C."/>
            <person name="Han Y."/>
            <person name="Hu H."/>
            <person name="Hughes D.S.T."/>
            <person name="Huylmans A.-K."/>
            <person name="Kemena C."/>
            <person name="Kremer L.P.M."/>
            <person name="Lee S.L."/>
            <person name="Lopez-Ezquerra A."/>
            <person name="Mallet L."/>
            <person name="Monroy-Kuhn J.M."/>
            <person name="Moser A."/>
            <person name="Murali S.C."/>
            <person name="Muzny D.M."/>
            <person name="Otani S."/>
            <person name="Piulachs M.-D."/>
            <person name="Poelchau M."/>
            <person name="Qu J."/>
            <person name="Schaub F."/>
            <person name="Wada-Katsumata A."/>
            <person name="Worley K.C."/>
            <person name="Xie Q."/>
            <person name="Ylla G."/>
            <person name="Poulsen M."/>
            <person name="Gibbs R.A."/>
            <person name="Schal C."/>
            <person name="Richards S."/>
            <person name="Belles X."/>
            <person name="Korb J."/>
            <person name="Bornberg-Bauer E."/>
        </authorList>
    </citation>
    <scope>NUCLEOTIDE SEQUENCE [LARGE SCALE GENOMIC DNA]</scope>
    <source>
        <tissue evidence="2">Whole body</tissue>
    </source>
</reference>
<dbReference type="GO" id="GO:0035869">
    <property type="term" value="C:ciliary transition zone"/>
    <property type="evidence" value="ECO:0007669"/>
    <property type="project" value="TreeGrafter"/>
</dbReference>
<dbReference type="OrthoDB" id="6616361at2759"/>
<feature type="region of interest" description="Disordered" evidence="1">
    <location>
        <begin position="166"/>
        <end position="213"/>
    </location>
</feature>
<dbReference type="GO" id="GO:0005819">
    <property type="term" value="C:spindle"/>
    <property type="evidence" value="ECO:0007669"/>
    <property type="project" value="TreeGrafter"/>
</dbReference>
<protein>
    <submittedName>
        <fullName evidence="2">Uncharacterized protein</fullName>
    </submittedName>
</protein>
<evidence type="ECO:0000256" key="1">
    <source>
        <dbReference type="SAM" id="MobiDB-lite"/>
    </source>
</evidence>
<dbReference type="AlphaFoldDB" id="A0A2J7QRZ3"/>
<organism evidence="2 3">
    <name type="scientific">Cryptotermes secundus</name>
    <dbReference type="NCBI Taxonomy" id="105785"/>
    <lineage>
        <taxon>Eukaryota</taxon>
        <taxon>Metazoa</taxon>
        <taxon>Ecdysozoa</taxon>
        <taxon>Arthropoda</taxon>
        <taxon>Hexapoda</taxon>
        <taxon>Insecta</taxon>
        <taxon>Pterygota</taxon>
        <taxon>Neoptera</taxon>
        <taxon>Polyneoptera</taxon>
        <taxon>Dictyoptera</taxon>
        <taxon>Blattodea</taxon>
        <taxon>Blattoidea</taxon>
        <taxon>Termitoidae</taxon>
        <taxon>Kalotermitidae</taxon>
        <taxon>Cryptotermitinae</taxon>
        <taxon>Cryptotermes</taxon>
    </lineage>
</organism>
<dbReference type="EMBL" id="NEVH01011882">
    <property type="protein sequence ID" value="PNF31343.1"/>
    <property type="molecule type" value="Genomic_DNA"/>
</dbReference>
<dbReference type="GO" id="GO:0008017">
    <property type="term" value="F:microtubule binding"/>
    <property type="evidence" value="ECO:0007669"/>
    <property type="project" value="TreeGrafter"/>
</dbReference>
<evidence type="ECO:0000313" key="2">
    <source>
        <dbReference type="EMBL" id="PNF31343.1"/>
    </source>
</evidence>
<dbReference type="GO" id="GO:1901673">
    <property type="term" value="P:regulation of mitotic spindle assembly"/>
    <property type="evidence" value="ECO:0007669"/>
    <property type="project" value="TreeGrafter"/>
</dbReference>
<dbReference type="Proteomes" id="UP000235965">
    <property type="component" value="Unassembled WGS sequence"/>
</dbReference>
<feature type="region of interest" description="Disordered" evidence="1">
    <location>
        <begin position="319"/>
        <end position="346"/>
    </location>
</feature>
<dbReference type="PANTHER" id="PTHR31022:SF4">
    <property type="entry name" value="CENTRIOLE, CILIA AND SPINDLE-ASSOCIATED PROTEIN"/>
    <property type="match status" value="1"/>
</dbReference>